<accession>A0A218Y117</accession>
<dbReference type="EMBL" id="MTKT01000527">
    <property type="protein sequence ID" value="OWM90914.1"/>
    <property type="molecule type" value="Genomic_DNA"/>
</dbReference>
<gene>
    <name evidence="1" type="ORF">CDL15_Pgr027401</name>
</gene>
<reference evidence="2" key="1">
    <citation type="journal article" date="2017" name="Plant J.">
        <title>The pomegranate (Punica granatum L.) genome and the genomics of punicalagin biosynthesis.</title>
        <authorList>
            <person name="Qin G."/>
            <person name="Xu C."/>
            <person name="Ming R."/>
            <person name="Tang H."/>
            <person name="Guyot R."/>
            <person name="Kramer E.M."/>
            <person name="Hu Y."/>
            <person name="Yi X."/>
            <person name="Qi Y."/>
            <person name="Xu X."/>
            <person name="Gao Z."/>
            <person name="Pan H."/>
            <person name="Jian J."/>
            <person name="Tian Y."/>
            <person name="Yue Z."/>
            <person name="Xu Y."/>
        </authorList>
    </citation>
    <scope>NUCLEOTIDE SEQUENCE [LARGE SCALE GENOMIC DNA]</scope>
    <source>
        <strain evidence="2">cv. Dabenzi</strain>
    </source>
</reference>
<organism evidence="1 2">
    <name type="scientific">Punica granatum</name>
    <name type="common">Pomegranate</name>
    <dbReference type="NCBI Taxonomy" id="22663"/>
    <lineage>
        <taxon>Eukaryota</taxon>
        <taxon>Viridiplantae</taxon>
        <taxon>Streptophyta</taxon>
        <taxon>Embryophyta</taxon>
        <taxon>Tracheophyta</taxon>
        <taxon>Spermatophyta</taxon>
        <taxon>Magnoliopsida</taxon>
        <taxon>eudicotyledons</taxon>
        <taxon>Gunneridae</taxon>
        <taxon>Pentapetalae</taxon>
        <taxon>rosids</taxon>
        <taxon>malvids</taxon>
        <taxon>Myrtales</taxon>
        <taxon>Lythraceae</taxon>
        <taxon>Punica</taxon>
    </lineage>
</organism>
<proteinExistence type="predicted"/>
<sequence>MELISGQFELKNLRKEFNKIIKQVAQLRIVSSWTQFLISGGDATEMIASTNENKREEKGNNPKRIQESQRLRLLICVAHGFQNDDEVGEENNLEGYDVDG</sequence>
<comment type="caution">
    <text evidence="1">The sequence shown here is derived from an EMBL/GenBank/DDBJ whole genome shotgun (WGS) entry which is preliminary data.</text>
</comment>
<evidence type="ECO:0000313" key="1">
    <source>
        <dbReference type="EMBL" id="OWM90914.1"/>
    </source>
</evidence>
<name>A0A218Y117_PUNGR</name>
<dbReference type="Proteomes" id="UP000197138">
    <property type="component" value="Unassembled WGS sequence"/>
</dbReference>
<evidence type="ECO:0000313" key="2">
    <source>
        <dbReference type="Proteomes" id="UP000197138"/>
    </source>
</evidence>
<dbReference type="AlphaFoldDB" id="A0A218Y117"/>
<protein>
    <submittedName>
        <fullName evidence="1">Uncharacterized protein</fullName>
    </submittedName>
</protein>